<accession>A0A081NIF4</accession>
<reference evidence="1 2" key="1">
    <citation type="submission" date="2014-06" db="EMBL/GenBank/DDBJ databases">
        <title>Whole Genome Sequences of Three Symbiotic Endozoicomonas Bacteria.</title>
        <authorList>
            <person name="Neave M.J."/>
            <person name="Apprill A."/>
            <person name="Voolstra C.R."/>
        </authorList>
    </citation>
    <scope>NUCLEOTIDE SEQUENCE [LARGE SCALE GENOMIC DNA]</scope>
    <source>
        <strain evidence="1 2">DSM 25634</strain>
    </source>
</reference>
<gene>
    <name evidence="1" type="ORF">GZ78_11900</name>
</gene>
<dbReference type="EMBL" id="JOKH01000002">
    <property type="protein sequence ID" value="KEQ18227.1"/>
    <property type="molecule type" value="Genomic_DNA"/>
</dbReference>
<dbReference type="OrthoDB" id="6203131at2"/>
<comment type="caution">
    <text evidence="1">The sequence shown here is derived from an EMBL/GenBank/DDBJ whole genome shotgun (WGS) entry which is preliminary data.</text>
</comment>
<dbReference type="STRING" id="1137799.GZ78_11900"/>
<organism evidence="1 2">
    <name type="scientific">Endozoicomonas numazuensis</name>
    <dbReference type="NCBI Taxonomy" id="1137799"/>
    <lineage>
        <taxon>Bacteria</taxon>
        <taxon>Pseudomonadati</taxon>
        <taxon>Pseudomonadota</taxon>
        <taxon>Gammaproteobacteria</taxon>
        <taxon>Oceanospirillales</taxon>
        <taxon>Endozoicomonadaceae</taxon>
        <taxon>Endozoicomonas</taxon>
    </lineage>
</organism>
<sequence>MLGIWFRRLFSTPLKPAGQPNFQSAPEQQFDLSGTKLIFRNPPQTTAVPRKIWPESLNLYTPSRFNEWPDGKGSTTTLFENGWSYFDQPWGFGDIGGIAVQIIIQRLTPKYREIDSLFKKQEAIKLILNNSEEFRGTQNQQLMDDYELRRKEMPFLEPPTLVVYPKTDDDLVEFRVNNHFWLVSQESGGIKGSWTRDYHLPIGDRHMLVISMRATSYGEFYSDKHNVPQECEKTVKAFMENVHVELSDEAKRQKEEALRRLDHH</sequence>
<proteinExistence type="predicted"/>
<evidence type="ECO:0000313" key="2">
    <source>
        <dbReference type="Proteomes" id="UP000028073"/>
    </source>
</evidence>
<evidence type="ECO:0000313" key="1">
    <source>
        <dbReference type="EMBL" id="KEQ18227.1"/>
    </source>
</evidence>
<dbReference type="AlphaFoldDB" id="A0A081NIF4"/>
<protein>
    <submittedName>
        <fullName evidence="1">Uncharacterized protein</fullName>
    </submittedName>
</protein>
<dbReference type="eggNOG" id="ENOG5033Z1C">
    <property type="taxonomic scope" value="Bacteria"/>
</dbReference>
<name>A0A081NIF4_9GAMM</name>
<dbReference type="Proteomes" id="UP000028073">
    <property type="component" value="Unassembled WGS sequence"/>
</dbReference>
<keyword evidence="2" id="KW-1185">Reference proteome</keyword>
<dbReference type="RefSeq" id="WP_034835366.1">
    <property type="nucleotide sequence ID" value="NZ_JOKH01000002.1"/>
</dbReference>